<dbReference type="AlphaFoldDB" id="A0AAV5URJ0"/>
<dbReference type="GO" id="GO:0003735">
    <property type="term" value="F:structural constituent of ribosome"/>
    <property type="evidence" value="ECO:0007669"/>
    <property type="project" value="InterPro"/>
</dbReference>
<evidence type="ECO:0000313" key="3">
    <source>
        <dbReference type="Proteomes" id="UP001432322"/>
    </source>
</evidence>
<dbReference type="PANTHER" id="PTHR13490">
    <property type="entry name" value="MITOCHONDRIAL 28S RIBOSOMAL PROTEIN S28"/>
    <property type="match status" value="1"/>
</dbReference>
<dbReference type="PANTHER" id="PTHR13490:SF0">
    <property type="entry name" value="SMALL RIBOSOMAL SUBUNIT PROTEIN MS35"/>
    <property type="match status" value="1"/>
</dbReference>
<organism evidence="2 3">
    <name type="scientific">Pristionchus fissidentatus</name>
    <dbReference type="NCBI Taxonomy" id="1538716"/>
    <lineage>
        <taxon>Eukaryota</taxon>
        <taxon>Metazoa</taxon>
        <taxon>Ecdysozoa</taxon>
        <taxon>Nematoda</taxon>
        <taxon>Chromadorea</taxon>
        <taxon>Rhabditida</taxon>
        <taxon>Rhabditina</taxon>
        <taxon>Diplogasteromorpha</taxon>
        <taxon>Diplogasteroidea</taxon>
        <taxon>Neodiplogasteridae</taxon>
        <taxon>Pristionchus</taxon>
    </lineage>
</organism>
<dbReference type="Pfam" id="PF10213">
    <property type="entry name" value="MRP-S28"/>
    <property type="match status" value="1"/>
</dbReference>
<dbReference type="EMBL" id="BTSY01000001">
    <property type="protein sequence ID" value="GMT09303.1"/>
    <property type="molecule type" value="Genomic_DNA"/>
</dbReference>
<reference evidence="2" key="1">
    <citation type="submission" date="2023-10" db="EMBL/GenBank/DDBJ databases">
        <title>Genome assembly of Pristionchus species.</title>
        <authorList>
            <person name="Yoshida K."/>
            <person name="Sommer R.J."/>
        </authorList>
    </citation>
    <scope>NUCLEOTIDE SEQUENCE</scope>
    <source>
        <strain evidence="2">RS5133</strain>
    </source>
</reference>
<name>A0AAV5URJ0_9BILA</name>
<dbReference type="GO" id="GO:0032543">
    <property type="term" value="P:mitochondrial translation"/>
    <property type="evidence" value="ECO:0007669"/>
    <property type="project" value="InterPro"/>
</dbReference>
<keyword evidence="3" id="KW-1185">Reference proteome</keyword>
<proteinExistence type="predicted"/>
<dbReference type="Proteomes" id="UP001432322">
    <property type="component" value="Unassembled WGS sequence"/>
</dbReference>
<evidence type="ECO:0000313" key="2">
    <source>
        <dbReference type="EMBL" id="GMT09303.1"/>
    </source>
</evidence>
<comment type="caution">
    <text evidence="2">The sequence shown here is derived from an EMBL/GenBank/DDBJ whole genome shotgun (WGS) entry which is preliminary data.</text>
</comment>
<feature type="domain" description="Small ribosomal subunit protein mS35 mitochondrial conserved" evidence="1">
    <location>
        <begin position="187"/>
        <end position="275"/>
    </location>
</feature>
<dbReference type="InterPro" id="IPR039848">
    <property type="entry name" value="Ribosomal_mS35_mt"/>
</dbReference>
<protein>
    <recommendedName>
        <fullName evidence="1">Small ribosomal subunit protein mS35 mitochondrial conserved domain-containing protein</fullName>
    </recommendedName>
</protein>
<evidence type="ECO:0000259" key="1">
    <source>
        <dbReference type="Pfam" id="PF10213"/>
    </source>
</evidence>
<dbReference type="GO" id="GO:0005763">
    <property type="term" value="C:mitochondrial small ribosomal subunit"/>
    <property type="evidence" value="ECO:0007669"/>
    <property type="project" value="TreeGrafter"/>
</dbReference>
<gene>
    <name evidence="2" type="ORF">PFISCL1PPCAC_600</name>
</gene>
<feature type="non-terminal residue" evidence="2">
    <location>
        <position position="1"/>
    </location>
</feature>
<accession>A0AAV5URJ0</accession>
<dbReference type="InterPro" id="IPR019349">
    <property type="entry name" value="Ribosomal_mS35_mit"/>
</dbReference>
<sequence>VLWMMMSRRHYSSLAFKLREAASMEAGRAGGAVSSTHVKDAAVDEKGEPFNEMFVMPKRKLQAQLQMERISGRAQEVHRPRMDIHDRLAVRKPRAEEMETDQDWSSVWPTARSFASSVVPLPVRMGTRKNPDKRAPFKKEGNLELVKIPNFLHLTPAAIQKHCDAIKQFTTAFPEPLKGNVEIAALPLTVKYADYVHQGTNIRDNRARVTTLSLKCAALGLSAQGREKLARLAGNRYDEATDTITITTDRCYTRAQNYDYAFYLLTVLYHEANKVESWESMATAADRLKLVFDGSVCEQRLEKAMETTGLSESELKERTQKFAKVWTEYVNKEETAESTRQYAAAVKELLTRNAGEQRA</sequence>